<accession>Q1GSC3</accession>
<dbReference type="InterPro" id="IPR050903">
    <property type="entry name" value="Bact_Chemotaxis_MeTrfase"/>
</dbReference>
<dbReference type="PANTHER" id="PTHR24422">
    <property type="entry name" value="CHEMOTAXIS PROTEIN METHYLTRANSFERASE"/>
    <property type="match status" value="1"/>
</dbReference>
<name>Q1GSC3_SPHAL</name>
<dbReference type="PROSITE" id="PS50123">
    <property type="entry name" value="CHER"/>
    <property type="match status" value="1"/>
</dbReference>
<dbReference type="SMART" id="SM00138">
    <property type="entry name" value="MeTrc"/>
    <property type="match status" value="1"/>
</dbReference>
<dbReference type="EMBL" id="CP000356">
    <property type="protein sequence ID" value="ABF53449.1"/>
    <property type="molecule type" value="Genomic_DNA"/>
</dbReference>
<dbReference type="PRINTS" id="PR00996">
    <property type="entry name" value="CHERMTFRASE"/>
</dbReference>
<dbReference type="Gene3D" id="3.40.50.150">
    <property type="entry name" value="Vaccinia Virus protein VP39"/>
    <property type="match status" value="1"/>
</dbReference>
<proteinExistence type="predicted"/>
<dbReference type="PANTHER" id="PTHR24422:SF21">
    <property type="entry name" value="CHEMOTAXIS PROTEIN METHYLTRANSFERASE 1"/>
    <property type="match status" value="1"/>
</dbReference>
<dbReference type="eggNOG" id="COG1352">
    <property type="taxonomic scope" value="Bacteria"/>
</dbReference>
<dbReference type="KEGG" id="sal:Sala_1736"/>
<evidence type="ECO:0000313" key="2">
    <source>
        <dbReference type="EMBL" id="ABF53449.1"/>
    </source>
</evidence>
<dbReference type="RefSeq" id="WP_011542029.1">
    <property type="nucleotide sequence ID" value="NC_008048.1"/>
</dbReference>
<dbReference type="SUPFAM" id="SSF47757">
    <property type="entry name" value="Chemotaxis receptor methyltransferase CheR, N-terminal domain"/>
    <property type="match status" value="1"/>
</dbReference>
<dbReference type="Proteomes" id="UP000006578">
    <property type="component" value="Chromosome"/>
</dbReference>
<feature type="domain" description="CheR-type methyltransferase" evidence="1">
    <location>
        <begin position="1"/>
        <end position="262"/>
    </location>
</feature>
<dbReference type="Pfam" id="PF01739">
    <property type="entry name" value="CheR"/>
    <property type="match status" value="1"/>
</dbReference>
<keyword evidence="2" id="KW-0489">Methyltransferase</keyword>
<dbReference type="SUPFAM" id="SSF53335">
    <property type="entry name" value="S-adenosyl-L-methionine-dependent methyltransferases"/>
    <property type="match status" value="1"/>
</dbReference>
<dbReference type="InterPro" id="IPR000780">
    <property type="entry name" value="CheR_MeTrfase"/>
</dbReference>
<sequence length="290" mass="32350">MMGASASESAYRVLMGVLESRTGQTLSPSRIWRIEMSLKPVMQRHGITDLDALVGALVTANSRQLLDDTVDAMLNNETYFYREHSVFDDIAATALEHLRAVNADRRRLTIWHCGVSTGQEAYSMAMLIAEQGARWAGWQIDIVGTDVSHQAIARARVGLYSQFEIQRGLPVHRMVRWFDQAEGGWLAKADLRRRIDFSVQNMLTDRPPLASAADLIFCRNLLLYFSPSMRQKAFARLRAVAAPQSFLVLGAGETVLGQTDQFVASPRLRGLYEPADQPARRPDTARSIAA</sequence>
<dbReference type="GO" id="GO:0032259">
    <property type="term" value="P:methylation"/>
    <property type="evidence" value="ECO:0007669"/>
    <property type="project" value="UniProtKB-KW"/>
</dbReference>
<dbReference type="STRING" id="317655.Sala_1736"/>
<evidence type="ECO:0000313" key="3">
    <source>
        <dbReference type="Proteomes" id="UP000006578"/>
    </source>
</evidence>
<keyword evidence="3" id="KW-1185">Reference proteome</keyword>
<dbReference type="AlphaFoldDB" id="Q1GSC3"/>
<reference evidence="2 3" key="1">
    <citation type="journal article" date="2009" name="Proc. Natl. Acad. Sci. U.S.A.">
        <title>The genomic basis of trophic strategy in marine bacteria.</title>
        <authorList>
            <person name="Lauro F.M."/>
            <person name="McDougald D."/>
            <person name="Thomas T."/>
            <person name="Williams T.J."/>
            <person name="Egan S."/>
            <person name="Rice S."/>
            <person name="DeMaere M.Z."/>
            <person name="Ting L."/>
            <person name="Ertan H."/>
            <person name="Johnson J."/>
            <person name="Ferriera S."/>
            <person name="Lapidus A."/>
            <person name="Anderson I."/>
            <person name="Kyrpides N."/>
            <person name="Munk A.C."/>
            <person name="Detter C."/>
            <person name="Han C.S."/>
            <person name="Brown M.V."/>
            <person name="Robb F.T."/>
            <person name="Kjelleberg S."/>
            <person name="Cavicchioli R."/>
        </authorList>
    </citation>
    <scope>NUCLEOTIDE SEQUENCE [LARGE SCALE GENOMIC DNA]</scope>
    <source>
        <strain evidence="3">DSM 13593 / LMG 18877 / RB2256</strain>
    </source>
</reference>
<dbReference type="GO" id="GO:0008757">
    <property type="term" value="F:S-adenosylmethionine-dependent methyltransferase activity"/>
    <property type="evidence" value="ECO:0007669"/>
    <property type="project" value="InterPro"/>
</dbReference>
<dbReference type="InterPro" id="IPR029063">
    <property type="entry name" value="SAM-dependent_MTases_sf"/>
</dbReference>
<dbReference type="HOGENOM" id="CLU_025854_0_2_5"/>
<protein>
    <submittedName>
        <fullName evidence="2">MCP methyltransferase, CheR-type</fullName>
    </submittedName>
</protein>
<organism evidence="2 3">
    <name type="scientific">Sphingopyxis alaskensis (strain DSM 13593 / LMG 18877 / RB2256)</name>
    <name type="common">Sphingomonas alaskensis</name>
    <dbReference type="NCBI Taxonomy" id="317655"/>
    <lineage>
        <taxon>Bacteria</taxon>
        <taxon>Pseudomonadati</taxon>
        <taxon>Pseudomonadota</taxon>
        <taxon>Alphaproteobacteria</taxon>
        <taxon>Sphingomonadales</taxon>
        <taxon>Sphingomonadaceae</taxon>
        <taxon>Sphingopyxis</taxon>
    </lineage>
</organism>
<dbReference type="InterPro" id="IPR022642">
    <property type="entry name" value="CheR_C"/>
</dbReference>
<gene>
    <name evidence="2" type="ordered locus">Sala_1736</name>
</gene>
<keyword evidence="2" id="KW-0808">Transferase</keyword>
<evidence type="ECO:0000259" key="1">
    <source>
        <dbReference type="PROSITE" id="PS50123"/>
    </source>
</evidence>